<evidence type="ECO:0000313" key="1">
    <source>
        <dbReference type="EMBL" id="QTR45800.1"/>
    </source>
</evidence>
<proteinExistence type="predicted"/>
<accession>A0ABX7WQI9</accession>
<dbReference type="RefSeq" id="WP_210222188.1">
    <property type="nucleotide sequence ID" value="NZ_CP072801.1"/>
</dbReference>
<dbReference type="EMBL" id="CP072801">
    <property type="protein sequence ID" value="QTR45800.1"/>
    <property type="molecule type" value="Genomic_DNA"/>
</dbReference>
<reference evidence="1 2" key="1">
    <citation type="submission" date="2021-04" db="EMBL/GenBank/DDBJ databases">
        <title>Genomics, taxonomy and metabolism of representatives of sulfur bacteria of the genus Thiothrix: Thiothrix fructosivorans QT, Thiothrix unzii A1T and three new species, Thiothrix subterranea sp. nov., Thiothrix litoralis sp. nov. and 'Candidatus Thiothrix anitrata' sp. nov.</title>
        <authorList>
            <person name="Ravin N.V."/>
            <person name="Smolyakov D."/>
            <person name="Rudenko T.S."/>
            <person name="Mardanov A.V."/>
            <person name="Beletsky A.V."/>
            <person name="Markov N.D."/>
            <person name="Fomenkov A.I."/>
            <person name="Roberts R.J."/>
            <person name="Karnachuk O.V."/>
            <person name="Novikov A."/>
            <person name="Grabovich M.Y."/>
        </authorList>
    </citation>
    <scope>NUCLEOTIDE SEQUENCE [LARGE SCALE GENOMIC DNA]</scope>
    <source>
        <strain evidence="1 2">AS</strain>
    </source>
</reference>
<organism evidence="1 2">
    <name type="scientific">Thiothrix litoralis</name>
    <dbReference type="NCBI Taxonomy" id="2891210"/>
    <lineage>
        <taxon>Bacteria</taxon>
        <taxon>Pseudomonadati</taxon>
        <taxon>Pseudomonadota</taxon>
        <taxon>Gammaproteobacteria</taxon>
        <taxon>Thiotrichales</taxon>
        <taxon>Thiotrichaceae</taxon>
        <taxon>Thiothrix</taxon>
    </lineage>
</organism>
<gene>
    <name evidence="1" type="ORF">J9253_17685</name>
</gene>
<dbReference type="Proteomes" id="UP000672039">
    <property type="component" value="Chromosome"/>
</dbReference>
<sequence>MLTKEKIEKPRTPKELREFVNSHIQSAKSNKSERHKAFLKKGIYKEFIDELIPFSIFCNLYYPLNDVEISLIIGSQSYDATVKKK</sequence>
<evidence type="ECO:0000313" key="2">
    <source>
        <dbReference type="Proteomes" id="UP000672039"/>
    </source>
</evidence>
<keyword evidence="2" id="KW-1185">Reference proteome</keyword>
<name>A0ABX7WQI9_9GAMM</name>
<protein>
    <submittedName>
        <fullName evidence="1">Uncharacterized protein</fullName>
    </submittedName>
</protein>